<keyword evidence="6" id="KW-0004">4Fe-4S</keyword>
<dbReference type="InterPro" id="IPR005760">
    <property type="entry name" value="A/G_AdeGlyc_MutY"/>
</dbReference>
<dbReference type="GO" id="GO:0032357">
    <property type="term" value="F:oxidized purine DNA binding"/>
    <property type="evidence" value="ECO:0007669"/>
    <property type="project" value="TreeGrafter"/>
</dbReference>
<dbReference type="CDD" id="cd00056">
    <property type="entry name" value="ENDO3c"/>
    <property type="match status" value="1"/>
</dbReference>
<comment type="caution">
    <text evidence="16">The sequence shown here is derived from an EMBL/GenBank/DDBJ whole genome shotgun (WGS) entry which is preliminary data.</text>
</comment>
<name>A0A2A7UT33_COMTR</name>
<evidence type="ECO:0000256" key="10">
    <source>
        <dbReference type="ARBA" id="ARBA00023004"/>
    </source>
</evidence>
<keyword evidence="13 14" id="KW-0326">Glycosidase</keyword>
<dbReference type="OrthoDB" id="9802365at2"/>
<dbReference type="GO" id="GO:0035485">
    <property type="term" value="F:adenine/guanine mispair binding"/>
    <property type="evidence" value="ECO:0007669"/>
    <property type="project" value="TreeGrafter"/>
</dbReference>
<dbReference type="Gene3D" id="1.10.340.30">
    <property type="entry name" value="Hypothetical protein, domain 2"/>
    <property type="match status" value="1"/>
</dbReference>
<dbReference type="GO" id="GO:0006298">
    <property type="term" value="P:mismatch repair"/>
    <property type="evidence" value="ECO:0007669"/>
    <property type="project" value="TreeGrafter"/>
</dbReference>
<keyword evidence="7" id="KW-0479">Metal-binding</keyword>
<dbReference type="Pfam" id="PF14815">
    <property type="entry name" value="NUDIX_4"/>
    <property type="match status" value="1"/>
</dbReference>
<keyword evidence="10 14" id="KW-0408">Iron</keyword>
<organism evidence="16 17">
    <name type="scientific">Comamonas terrigena</name>
    <dbReference type="NCBI Taxonomy" id="32013"/>
    <lineage>
        <taxon>Bacteria</taxon>
        <taxon>Pseudomonadati</taxon>
        <taxon>Pseudomonadota</taxon>
        <taxon>Betaproteobacteria</taxon>
        <taxon>Burkholderiales</taxon>
        <taxon>Comamonadaceae</taxon>
        <taxon>Comamonas</taxon>
    </lineage>
</organism>
<dbReference type="AlphaFoldDB" id="A0A2A7UT33"/>
<sequence>MNNGNAAGHGSGAGTLLAHTPTFPRVTTSSLSLASAVVQWQASHGRNHLPWQQTRDPYRVWLSEIMLQQTQVTTVLGYYERFLQQFPDVASLAAAHEDAVLALWSGLGYYSRARNLHKCAQAVVRDFGGQFPRTAVQLATLPGIGRSTAAAISGFCFGERAAILDANVKRVLTRVLAFGDDLSVARNEKTLWALAEDLLPTGDLQVQMPRYTQGLMDLGATVCLPRSPNCLICPVQTLCKAAAQGNPQDYPVKTRKTKRSTQAWWLLVLRDAAGHTWLQRRPSSGIWAGLYAQPAWEAAVDGVDAAIAGLGAVQSRQDLPAVLHVLTHRDLFLHPVVVQLAGDRPAVAGDWAAGGAWFSPEAWPGLGLPAPVRRLLESLE</sequence>
<evidence type="ECO:0000256" key="2">
    <source>
        <dbReference type="ARBA" id="ARBA00002933"/>
    </source>
</evidence>
<dbReference type="STRING" id="1219032.GCA_001515545_03489"/>
<evidence type="ECO:0000256" key="11">
    <source>
        <dbReference type="ARBA" id="ARBA00023014"/>
    </source>
</evidence>
<protein>
    <recommendedName>
        <fullName evidence="5 14">Adenine DNA glycosylase</fullName>
        <ecNumber evidence="4 14">3.2.2.31</ecNumber>
    </recommendedName>
</protein>
<evidence type="ECO:0000256" key="12">
    <source>
        <dbReference type="ARBA" id="ARBA00023204"/>
    </source>
</evidence>
<keyword evidence="17" id="KW-1185">Reference proteome</keyword>
<dbReference type="GO" id="GO:0034039">
    <property type="term" value="F:8-oxo-7,8-dihydroguanine DNA N-glycosylase activity"/>
    <property type="evidence" value="ECO:0007669"/>
    <property type="project" value="TreeGrafter"/>
</dbReference>
<dbReference type="CDD" id="cd03431">
    <property type="entry name" value="NUDIX_DNA_Glycosylase_C-MutY"/>
    <property type="match status" value="1"/>
</dbReference>
<dbReference type="InterPro" id="IPR003265">
    <property type="entry name" value="HhH-GPD_domain"/>
</dbReference>
<evidence type="ECO:0000256" key="9">
    <source>
        <dbReference type="ARBA" id="ARBA00022801"/>
    </source>
</evidence>
<dbReference type="InterPro" id="IPR023170">
    <property type="entry name" value="HhH_base_excis_C"/>
</dbReference>
<dbReference type="SMART" id="SM00478">
    <property type="entry name" value="ENDO3c"/>
    <property type="match status" value="1"/>
</dbReference>
<comment type="similarity">
    <text evidence="3 14">Belongs to the Nth/MutY family.</text>
</comment>
<dbReference type="NCBIfam" id="TIGR01084">
    <property type="entry name" value="mutY"/>
    <property type="match status" value="1"/>
</dbReference>
<dbReference type="SUPFAM" id="SSF55811">
    <property type="entry name" value="Nudix"/>
    <property type="match status" value="1"/>
</dbReference>
<evidence type="ECO:0000313" key="16">
    <source>
        <dbReference type="EMBL" id="PEH88356.1"/>
    </source>
</evidence>
<dbReference type="GO" id="GO:0051539">
    <property type="term" value="F:4 iron, 4 sulfur cluster binding"/>
    <property type="evidence" value="ECO:0007669"/>
    <property type="project" value="UniProtKB-UniRule"/>
</dbReference>
<keyword evidence="11" id="KW-0411">Iron-sulfur</keyword>
<evidence type="ECO:0000313" key="17">
    <source>
        <dbReference type="Proteomes" id="UP000220246"/>
    </source>
</evidence>
<keyword evidence="8 14" id="KW-0227">DNA damage</keyword>
<dbReference type="EC" id="3.2.2.31" evidence="4 14"/>
<comment type="catalytic activity">
    <reaction evidence="1 14">
        <text>Hydrolyzes free adenine bases from 7,8-dihydro-8-oxoguanine:adenine mismatched double-stranded DNA, leaving an apurinic site.</text>
        <dbReference type="EC" id="3.2.2.31"/>
    </reaction>
</comment>
<feature type="domain" description="HhH-GPD" evidence="15">
    <location>
        <begin position="66"/>
        <end position="221"/>
    </location>
</feature>
<dbReference type="InterPro" id="IPR015797">
    <property type="entry name" value="NUDIX_hydrolase-like_dom_sf"/>
</dbReference>
<dbReference type="GO" id="GO:0006284">
    <property type="term" value="P:base-excision repair"/>
    <property type="evidence" value="ECO:0007669"/>
    <property type="project" value="UniProtKB-UniRule"/>
</dbReference>
<evidence type="ECO:0000256" key="6">
    <source>
        <dbReference type="ARBA" id="ARBA00022485"/>
    </source>
</evidence>
<comment type="function">
    <text evidence="2">Adenine glycosylase active on G-A mispairs. MutY also corrects error-prone DNA synthesis past GO lesions which are due to the oxidatively damaged form of guanine: 7,8-dihydro-8-oxoguanine (8-oxo-dGTP).</text>
</comment>
<reference evidence="17" key="1">
    <citation type="submission" date="2017-09" db="EMBL/GenBank/DDBJ databases">
        <title>FDA dAtabase for Regulatory Grade micrObial Sequences (FDA-ARGOS): Supporting development and validation of Infectious Disease Dx tests.</title>
        <authorList>
            <person name="Minogue T."/>
            <person name="Wolcott M."/>
            <person name="Wasieloski L."/>
            <person name="Aguilar W."/>
            <person name="Moore D."/>
            <person name="Tallon L."/>
            <person name="Sadzewicz L."/>
            <person name="Ott S."/>
            <person name="Zhao X."/>
            <person name="Nagaraj S."/>
            <person name="Vavikolanu K."/>
            <person name="Aluvathingal J."/>
            <person name="Nadendla S."/>
            <person name="Sichtig H."/>
        </authorList>
    </citation>
    <scope>NUCLEOTIDE SEQUENCE [LARGE SCALE GENOMIC DNA]</scope>
    <source>
        <strain evidence="17">FDAARGOS_394</strain>
    </source>
</reference>
<dbReference type="SUPFAM" id="SSF48150">
    <property type="entry name" value="DNA-glycosylase"/>
    <property type="match status" value="1"/>
</dbReference>
<evidence type="ECO:0000256" key="13">
    <source>
        <dbReference type="ARBA" id="ARBA00023295"/>
    </source>
</evidence>
<evidence type="ECO:0000256" key="7">
    <source>
        <dbReference type="ARBA" id="ARBA00022723"/>
    </source>
</evidence>
<evidence type="ECO:0000256" key="5">
    <source>
        <dbReference type="ARBA" id="ARBA00022023"/>
    </source>
</evidence>
<dbReference type="PANTHER" id="PTHR42944">
    <property type="entry name" value="ADENINE DNA GLYCOSYLASE"/>
    <property type="match status" value="1"/>
</dbReference>
<dbReference type="Pfam" id="PF00730">
    <property type="entry name" value="HhH-GPD"/>
    <property type="match status" value="1"/>
</dbReference>
<dbReference type="GO" id="GO:0000701">
    <property type="term" value="F:purine-specific mismatch base pair DNA N-glycosylase activity"/>
    <property type="evidence" value="ECO:0007669"/>
    <property type="project" value="UniProtKB-EC"/>
</dbReference>
<dbReference type="Proteomes" id="UP000220246">
    <property type="component" value="Unassembled WGS sequence"/>
</dbReference>
<proteinExistence type="inferred from homology"/>
<dbReference type="FunFam" id="1.10.340.30:FF:000002">
    <property type="entry name" value="Adenine DNA glycosylase"/>
    <property type="match status" value="1"/>
</dbReference>
<dbReference type="GO" id="GO:0046872">
    <property type="term" value="F:metal ion binding"/>
    <property type="evidence" value="ECO:0007669"/>
    <property type="project" value="UniProtKB-UniRule"/>
</dbReference>
<dbReference type="InterPro" id="IPR044298">
    <property type="entry name" value="MIG/MutY"/>
</dbReference>
<evidence type="ECO:0000256" key="3">
    <source>
        <dbReference type="ARBA" id="ARBA00008343"/>
    </source>
</evidence>
<dbReference type="PANTHER" id="PTHR42944:SF1">
    <property type="entry name" value="ADENINE DNA GLYCOSYLASE"/>
    <property type="match status" value="1"/>
</dbReference>
<comment type="cofactor">
    <cofactor evidence="14">
        <name>[4Fe-4S] cluster</name>
        <dbReference type="ChEBI" id="CHEBI:49883"/>
    </cofactor>
    <text evidence="14">Binds 1 [4Fe-4S] cluster.</text>
</comment>
<keyword evidence="9" id="KW-0378">Hydrolase</keyword>
<keyword evidence="12" id="KW-0234">DNA repair</keyword>
<dbReference type="Gene3D" id="3.90.79.10">
    <property type="entry name" value="Nucleoside Triphosphate Pyrophosphohydrolase"/>
    <property type="match status" value="1"/>
</dbReference>
<evidence type="ECO:0000259" key="15">
    <source>
        <dbReference type="SMART" id="SM00478"/>
    </source>
</evidence>
<evidence type="ECO:0000256" key="8">
    <source>
        <dbReference type="ARBA" id="ARBA00022763"/>
    </source>
</evidence>
<dbReference type="Gene3D" id="1.10.1670.10">
    <property type="entry name" value="Helix-hairpin-Helix base-excision DNA repair enzymes (C-terminal)"/>
    <property type="match status" value="1"/>
</dbReference>
<accession>A0A2A7UT33</accession>
<dbReference type="InterPro" id="IPR029119">
    <property type="entry name" value="MutY_C"/>
</dbReference>
<evidence type="ECO:0000256" key="14">
    <source>
        <dbReference type="RuleBase" id="RU365096"/>
    </source>
</evidence>
<evidence type="ECO:0000256" key="1">
    <source>
        <dbReference type="ARBA" id="ARBA00000843"/>
    </source>
</evidence>
<gene>
    <name evidence="16" type="primary">mutY</name>
    <name evidence="16" type="ORF">CRM82_06835</name>
</gene>
<dbReference type="InterPro" id="IPR011257">
    <property type="entry name" value="DNA_glycosylase"/>
</dbReference>
<evidence type="ECO:0000256" key="4">
    <source>
        <dbReference type="ARBA" id="ARBA00012045"/>
    </source>
</evidence>
<dbReference type="EMBL" id="PDEA01000001">
    <property type="protein sequence ID" value="PEH88356.1"/>
    <property type="molecule type" value="Genomic_DNA"/>
</dbReference>